<keyword evidence="2" id="KW-1185">Reference proteome</keyword>
<name>A0ACB7W9D2_DIOAL</name>
<evidence type="ECO:0000313" key="2">
    <source>
        <dbReference type="Proteomes" id="UP000827976"/>
    </source>
</evidence>
<proteinExistence type="predicted"/>
<sequence length="129" mass="14511">MVKQKMVMKLTMEDAKKRSKALKTAVSFSGVISAGLEGEAKDRLVVIGEGVDSISLTIILRKKMGHVELVSVSSYDEKKDGKKENNNNIKNKSKGEDTKYVLPYQYHFVSQPYMHGCYDNRYDPSCSLL</sequence>
<accession>A0ACB7W9D2</accession>
<organism evidence="1 2">
    <name type="scientific">Dioscorea alata</name>
    <name type="common">Purple yam</name>
    <dbReference type="NCBI Taxonomy" id="55571"/>
    <lineage>
        <taxon>Eukaryota</taxon>
        <taxon>Viridiplantae</taxon>
        <taxon>Streptophyta</taxon>
        <taxon>Embryophyta</taxon>
        <taxon>Tracheophyta</taxon>
        <taxon>Spermatophyta</taxon>
        <taxon>Magnoliopsida</taxon>
        <taxon>Liliopsida</taxon>
        <taxon>Dioscoreales</taxon>
        <taxon>Dioscoreaceae</taxon>
        <taxon>Dioscorea</taxon>
    </lineage>
</organism>
<evidence type="ECO:0000313" key="1">
    <source>
        <dbReference type="EMBL" id="KAH7684205.1"/>
    </source>
</evidence>
<gene>
    <name evidence="1" type="ORF">IHE45_05G229100</name>
</gene>
<dbReference type="EMBL" id="CM037015">
    <property type="protein sequence ID" value="KAH7684205.1"/>
    <property type="molecule type" value="Genomic_DNA"/>
</dbReference>
<protein>
    <submittedName>
        <fullName evidence="1">Uncharacterized protein</fullName>
    </submittedName>
</protein>
<dbReference type="Proteomes" id="UP000827976">
    <property type="component" value="Chromosome 5"/>
</dbReference>
<reference evidence="2" key="1">
    <citation type="journal article" date="2022" name="Nat. Commun.">
        <title>Chromosome evolution and the genetic basis of agronomically important traits in greater yam.</title>
        <authorList>
            <person name="Bredeson J.V."/>
            <person name="Lyons J.B."/>
            <person name="Oniyinde I.O."/>
            <person name="Okereke N.R."/>
            <person name="Kolade O."/>
            <person name="Nnabue I."/>
            <person name="Nwadili C.O."/>
            <person name="Hribova E."/>
            <person name="Parker M."/>
            <person name="Nwogha J."/>
            <person name="Shu S."/>
            <person name="Carlson J."/>
            <person name="Kariba R."/>
            <person name="Muthemba S."/>
            <person name="Knop K."/>
            <person name="Barton G.J."/>
            <person name="Sherwood A.V."/>
            <person name="Lopez-Montes A."/>
            <person name="Asiedu R."/>
            <person name="Jamnadass R."/>
            <person name="Muchugi A."/>
            <person name="Goodstein D."/>
            <person name="Egesi C.N."/>
            <person name="Featherston J."/>
            <person name="Asfaw A."/>
            <person name="Simpson G.G."/>
            <person name="Dolezel J."/>
            <person name="Hendre P.S."/>
            <person name="Van Deynze A."/>
            <person name="Kumar P.L."/>
            <person name="Obidiegwu J.E."/>
            <person name="Bhattacharjee R."/>
            <person name="Rokhsar D.S."/>
        </authorList>
    </citation>
    <scope>NUCLEOTIDE SEQUENCE [LARGE SCALE GENOMIC DNA]</scope>
    <source>
        <strain evidence="2">cv. TDa95/00328</strain>
    </source>
</reference>
<comment type="caution">
    <text evidence="1">The sequence shown here is derived from an EMBL/GenBank/DDBJ whole genome shotgun (WGS) entry which is preliminary data.</text>
</comment>